<keyword evidence="4" id="KW-1185">Reference proteome</keyword>
<dbReference type="AlphaFoldDB" id="A0A815LBF9"/>
<evidence type="ECO:0000313" key="3">
    <source>
        <dbReference type="EMBL" id="CAF4298002.1"/>
    </source>
</evidence>
<proteinExistence type="predicted"/>
<gene>
    <name evidence="2" type="ORF">GPM918_LOCUS33419</name>
    <name evidence="3" type="ORF">SRO942_LOCUS34099</name>
</gene>
<name>A0A815LBF9_9BILA</name>
<comment type="caution">
    <text evidence="2">The sequence shown here is derived from an EMBL/GenBank/DDBJ whole genome shotgun (WGS) entry which is preliminary data.</text>
</comment>
<feature type="compositionally biased region" description="Polar residues" evidence="1">
    <location>
        <begin position="286"/>
        <end position="308"/>
    </location>
</feature>
<organism evidence="2 4">
    <name type="scientific">Didymodactylos carnosus</name>
    <dbReference type="NCBI Taxonomy" id="1234261"/>
    <lineage>
        <taxon>Eukaryota</taxon>
        <taxon>Metazoa</taxon>
        <taxon>Spiralia</taxon>
        <taxon>Gnathifera</taxon>
        <taxon>Rotifera</taxon>
        <taxon>Eurotatoria</taxon>
        <taxon>Bdelloidea</taxon>
        <taxon>Philodinida</taxon>
        <taxon>Philodinidae</taxon>
        <taxon>Didymodactylos</taxon>
    </lineage>
</organism>
<sequence>FEYQIGSILSVHDVIPQERLNTLLKSNIKEITLTDLQEMISYKQDVVECKQLLYLFRTRITERQERLGKIQRLQKLLLTSSLFDEFLKEIADIGIEYFTEEELNCLEEAKIIDIGTLAMLLSLPKLEKLDERDLDDDQKKFLHSSKQQQLQRSTQLSTAIDRTSLSSIKERQRSNPITKYPRLTYLHILDPMIKKFSLFMTSIMIRIISKKDAFNPVIETLLNNSNDYLSAGEVLEACEREQILPLTEINRICQEAFYSDCEQQPRQSEPNSSRDQYSTFRLQSSYSQRNASENINSVSSTSIRNNSHVQRRPIYNSNSNNQTLIMPLSFNSFTNATNSIVNRSQNMNVSITKGTDNDRQPLISGSGVITHLMSTTLSDFTGRTSHNTHTAFDCYNREIHKYSNDINERHKMDQNIILRIFDRILYFNHRTIINNQLKHFLGVLKPLAIYKAQLVVENDIKTLLLLIKARKKQKKLTIKDLNHYLDTYPIPCRLDVVNELRRLNIISPLLTTHYTLIQVKELKSTTPEQQAIFLFYMMIKLIRGEGQIEDQTLKTILEQYKRNSEGSTNQQQSIKLNHLYRQTVKEGYLTIEQVLRSAKDFFLNDYISEDIVKNGGEFKTVIAEQILWDILNKPHLTATQLDVTINQNMKRRQVVKAGVLGDQLKTAKIQKETLEKKVDNALKSKSIDINRPIISNTHLHSFSFDGIIPLEFESRVKVEKLNLSNLRNQYIKSKIPRDQLHVLIEKGGYSQEVHQKFIKELDIIESGNSLEIIKHITKNISQLLKENGSIDEKPLIKHFQRHHILFHADFDFLLARNGLVDLEDLTHLLVVSKLAKVDTIAAYARDVKCFKVRNKSSVTLEEVEDKSIN</sequence>
<evidence type="ECO:0000256" key="1">
    <source>
        <dbReference type="SAM" id="MobiDB-lite"/>
    </source>
</evidence>
<dbReference type="EMBL" id="CAJOBC010083190">
    <property type="protein sequence ID" value="CAF4298002.1"/>
    <property type="molecule type" value="Genomic_DNA"/>
</dbReference>
<dbReference type="Proteomes" id="UP000681722">
    <property type="component" value="Unassembled WGS sequence"/>
</dbReference>
<dbReference type="OrthoDB" id="10057375at2759"/>
<dbReference type="EMBL" id="CAJNOQ010017771">
    <property type="protein sequence ID" value="CAF1407489.1"/>
    <property type="molecule type" value="Genomic_DNA"/>
</dbReference>
<feature type="non-terminal residue" evidence="2">
    <location>
        <position position="1"/>
    </location>
</feature>
<evidence type="ECO:0000313" key="4">
    <source>
        <dbReference type="Proteomes" id="UP000663829"/>
    </source>
</evidence>
<protein>
    <submittedName>
        <fullName evidence="2">Uncharacterized protein</fullName>
    </submittedName>
</protein>
<dbReference type="Proteomes" id="UP000663829">
    <property type="component" value="Unassembled WGS sequence"/>
</dbReference>
<reference evidence="2" key="1">
    <citation type="submission" date="2021-02" db="EMBL/GenBank/DDBJ databases">
        <authorList>
            <person name="Nowell W R."/>
        </authorList>
    </citation>
    <scope>NUCLEOTIDE SEQUENCE</scope>
</reference>
<feature type="region of interest" description="Disordered" evidence="1">
    <location>
        <begin position="286"/>
        <end position="318"/>
    </location>
</feature>
<accession>A0A815LBF9</accession>
<evidence type="ECO:0000313" key="2">
    <source>
        <dbReference type="EMBL" id="CAF1407489.1"/>
    </source>
</evidence>